<proteinExistence type="predicted"/>
<reference evidence="2" key="1">
    <citation type="submission" date="2013-07" db="EMBL/GenBank/DDBJ databases">
        <title>The genome of an arbuscular mycorrhizal fungus provides insights into the evolution of the oldest plant symbiosis.</title>
        <authorList>
            <consortium name="DOE Joint Genome Institute"/>
            <person name="Tisserant E."/>
            <person name="Malbreil M."/>
            <person name="Kuo A."/>
            <person name="Kohler A."/>
            <person name="Symeonidi A."/>
            <person name="Balestrini R."/>
            <person name="Charron P."/>
            <person name="Duensing N."/>
            <person name="Frei-dit-Frey N."/>
            <person name="Gianinazzi-Pearson V."/>
            <person name="Gilbert B."/>
            <person name="Handa Y."/>
            <person name="Hijri M."/>
            <person name="Kaul R."/>
            <person name="Kawaguchi M."/>
            <person name="Krajinski F."/>
            <person name="Lammers P."/>
            <person name="Lapierre D."/>
            <person name="Masclaux F.G."/>
            <person name="Murat C."/>
            <person name="Morin E."/>
            <person name="Ndikumana S."/>
            <person name="Pagni M."/>
            <person name="Petitpierre D."/>
            <person name="Requena N."/>
            <person name="Rosikiewicz P."/>
            <person name="Riley R."/>
            <person name="Saito K."/>
            <person name="San Clemente H."/>
            <person name="Shapiro H."/>
            <person name="van Tuinen D."/>
            <person name="Becard G."/>
            <person name="Bonfante P."/>
            <person name="Paszkowski U."/>
            <person name="Shachar-Hill Y."/>
            <person name="Young J.P."/>
            <person name="Sanders I.R."/>
            <person name="Henrissat B."/>
            <person name="Rensing S.A."/>
            <person name="Grigoriev I.V."/>
            <person name="Corradi N."/>
            <person name="Roux C."/>
            <person name="Martin F."/>
        </authorList>
    </citation>
    <scope>NUCLEOTIDE SEQUENCE</scope>
    <source>
        <strain evidence="2">DAOM 197198</strain>
    </source>
</reference>
<dbReference type="HOGENOM" id="CLU_2238031_0_0_1"/>
<dbReference type="VEuPathDB" id="FungiDB:RhiirFUN_024406"/>
<sequence length="105" mass="12118">MENSDSDITYSDDSNEERDLEVKGKKKARAFSLPDQNISNQKQNVSYYLPVKKPFIGIKKQQKIPDVMKMEINLEKDFDLTSELQADDDETLEYVQSSSLCTYRG</sequence>
<protein>
    <submittedName>
        <fullName evidence="2">Uncharacterized protein</fullName>
    </submittedName>
</protein>
<dbReference type="EMBL" id="KI294238">
    <property type="protein sequence ID" value="ESA04537.1"/>
    <property type="molecule type" value="Genomic_DNA"/>
</dbReference>
<evidence type="ECO:0000256" key="1">
    <source>
        <dbReference type="SAM" id="MobiDB-lite"/>
    </source>
</evidence>
<gene>
    <name evidence="2" type="ORF">GLOINDRAFT_83242</name>
</gene>
<feature type="region of interest" description="Disordered" evidence="1">
    <location>
        <begin position="1"/>
        <end position="23"/>
    </location>
</feature>
<name>U9TAW3_RHIID</name>
<dbReference type="AlphaFoldDB" id="U9TAW3"/>
<evidence type="ECO:0000313" key="2">
    <source>
        <dbReference type="EMBL" id="ESA04537.1"/>
    </source>
</evidence>
<feature type="compositionally biased region" description="Polar residues" evidence="1">
    <location>
        <begin position="1"/>
        <end position="12"/>
    </location>
</feature>
<organism evidence="2">
    <name type="scientific">Rhizophagus irregularis (strain DAOM 181602 / DAOM 197198 / MUCL 43194)</name>
    <name type="common">Arbuscular mycorrhizal fungus</name>
    <name type="synonym">Glomus intraradices</name>
    <dbReference type="NCBI Taxonomy" id="747089"/>
    <lineage>
        <taxon>Eukaryota</taxon>
        <taxon>Fungi</taxon>
        <taxon>Fungi incertae sedis</taxon>
        <taxon>Mucoromycota</taxon>
        <taxon>Glomeromycotina</taxon>
        <taxon>Glomeromycetes</taxon>
        <taxon>Glomerales</taxon>
        <taxon>Glomeraceae</taxon>
        <taxon>Rhizophagus</taxon>
    </lineage>
</organism>
<accession>U9TAW3</accession>